<dbReference type="Proteomes" id="UP001642409">
    <property type="component" value="Unassembled WGS sequence"/>
</dbReference>
<comment type="caution">
    <text evidence="1">The sequence shown here is derived from an EMBL/GenBank/DDBJ whole genome shotgun (WGS) entry which is preliminary data.</text>
</comment>
<evidence type="ECO:0000313" key="3">
    <source>
        <dbReference type="Proteomes" id="UP001642409"/>
    </source>
</evidence>
<accession>A0AA86UUW8</accession>
<reference evidence="1" key="1">
    <citation type="submission" date="2023-06" db="EMBL/GenBank/DDBJ databases">
        <authorList>
            <person name="Kurt Z."/>
        </authorList>
    </citation>
    <scope>NUCLEOTIDE SEQUENCE</scope>
</reference>
<evidence type="ECO:0000313" key="2">
    <source>
        <dbReference type="EMBL" id="CAL6053086.1"/>
    </source>
</evidence>
<evidence type="ECO:0000313" key="1">
    <source>
        <dbReference type="EMBL" id="CAI9968844.1"/>
    </source>
</evidence>
<dbReference type="EMBL" id="CAXDID020000195">
    <property type="protein sequence ID" value="CAL6053086.1"/>
    <property type="molecule type" value="Genomic_DNA"/>
</dbReference>
<name>A0AA86UUW8_9EUKA</name>
<dbReference type="AlphaFoldDB" id="A0AA86UUW8"/>
<proteinExistence type="predicted"/>
<organism evidence="1">
    <name type="scientific">Hexamita inflata</name>
    <dbReference type="NCBI Taxonomy" id="28002"/>
    <lineage>
        <taxon>Eukaryota</taxon>
        <taxon>Metamonada</taxon>
        <taxon>Diplomonadida</taxon>
        <taxon>Hexamitidae</taxon>
        <taxon>Hexamitinae</taxon>
        <taxon>Hexamita</taxon>
    </lineage>
</organism>
<reference evidence="2 3" key="2">
    <citation type="submission" date="2024-07" db="EMBL/GenBank/DDBJ databases">
        <authorList>
            <person name="Akdeniz Z."/>
        </authorList>
    </citation>
    <scope>NUCLEOTIDE SEQUENCE [LARGE SCALE GENOMIC DNA]</scope>
</reference>
<protein>
    <submittedName>
        <fullName evidence="2">Hypothetical_protein</fullName>
    </submittedName>
</protein>
<keyword evidence="3" id="KW-1185">Reference proteome</keyword>
<dbReference type="EMBL" id="CATOUU010001050">
    <property type="protein sequence ID" value="CAI9968844.1"/>
    <property type="molecule type" value="Genomic_DNA"/>
</dbReference>
<sequence length="129" mass="15394">MKKFSQWLEKLQYLKTLANHLTSQKIFRKYLYLLKHHTTRRLKLSNWKKRPQILSAKTCPASNLYLTTRYLNIKLLRLTKNSTQHIFVPKSAKRNLKKMPFRNYQLYQNQQSGLSSDPTGMHTRLKTGN</sequence>
<gene>
    <name evidence="2" type="ORF">HINF_LOCUS45164</name>
    <name evidence="1" type="ORF">HINF_LOCUS56489</name>
</gene>